<name>A0ABQ4XEI0_9ASTR</name>
<dbReference type="PANTHER" id="PTHR33116">
    <property type="entry name" value="REVERSE TRANSCRIPTASE ZINC-BINDING DOMAIN-CONTAINING PROTEIN-RELATED-RELATED"/>
    <property type="match status" value="1"/>
</dbReference>
<accession>A0ABQ4XEI0</accession>
<dbReference type="InterPro" id="IPR000477">
    <property type="entry name" value="RT_dom"/>
</dbReference>
<reference evidence="3" key="1">
    <citation type="journal article" date="2022" name="Int. J. Mol. Sci.">
        <title>Draft Genome of Tanacetum Coccineum: Genomic Comparison of Closely Related Tanacetum-Family Plants.</title>
        <authorList>
            <person name="Yamashiro T."/>
            <person name="Shiraishi A."/>
            <person name="Nakayama K."/>
            <person name="Satake H."/>
        </authorList>
    </citation>
    <scope>NUCLEOTIDE SEQUENCE</scope>
</reference>
<feature type="compositionally biased region" description="Low complexity" evidence="1">
    <location>
        <begin position="688"/>
        <end position="705"/>
    </location>
</feature>
<gene>
    <name evidence="3" type="ORF">Tco_0677932</name>
</gene>
<evidence type="ECO:0000256" key="1">
    <source>
        <dbReference type="SAM" id="MobiDB-lite"/>
    </source>
</evidence>
<dbReference type="EMBL" id="BQNB010009426">
    <property type="protein sequence ID" value="GJS63368.1"/>
    <property type="molecule type" value="Genomic_DNA"/>
</dbReference>
<keyword evidence="4" id="KW-1185">Reference proteome</keyword>
<evidence type="ECO:0000313" key="3">
    <source>
        <dbReference type="EMBL" id="GJS63368.1"/>
    </source>
</evidence>
<feature type="domain" description="Reverse transcriptase" evidence="2">
    <location>
        <begin position="1"/>
        <end position="214"/>
    </location>
</feature>
<dbReference type="InterPro" id="IPR013103">
    <property type="entry name" value="RVT_2"/>
</dbReference>
<comment type="caution">
    <text evidence="3">The sequence shown here is derived from an EMBL/GenBank/DDBJ whole genome shotgun (WGS) entry which is preliminary data.</text>
</comment>
<dbReference type="PANTHER" id="PTHR33116:SF79">
    <property type="entry name" value="REVERSE TRANSCRIPTASE DOMAIN, ZINC FINGER, CCHC-TYPE-RELATED"/>
    <property type="match status" value="1"/>
</dbReference>
<feature type="region of interest" description="Disordered" evidence="1">
    <location>
        <begin position="531"/>
        <end position="559"/>
    </location>
</feature>
<reference evidence="3" key="2">
    <citation type="submission" date="2022-01" db="EMBL/GenBank/DDBJ databases">
        <authorList>
            <person name="Yamashiro T."/>
            <person name="Shiraishi A."/>
            <person name="Satake H."/>
            <person name="Nakayama K."/>
        </authorList>
    </citation>
    <scope>NUCLEOTIDE SEQUENCE</scope>
</reference>
<feature type="compositionally biased region" description="Basic and acidic residues" evidence="1">
    <location>
        <begin position="531"/>
        <end position="542"/>
    </location>
</feature>
<dbReference type="CDD" id="cd01650">
    <property type="entry name" value="RT_nLTR_like"/>
    <property type="match status" value="1"/>
</dbReference>
<dbReference type="Pfam" id="PF07727">
    <property type="entry name" value="RVT_2"/>
    <property type="match status" value="1"/>
</dbReference>
<dbReference type="InterPro" id="IPR026960">
    <property type="entry name" value="RVT-Znf"/>
</dbReference>
<dbReference type="SUPFAM" id="SSF56672">
    <property type="entry name" value="DNA/RNA polymerases"/>
    <property type="match status" value="2"/>
</dbReference>
<dbReference type="InterPro" id="IPR043502">
    <property type="entry name" value="DNA/RNA_pol_sf"/>
</dbReference>
<organism evidence="3 4">
    <name type="scientific">Tanacetum coccineum</name>
    <dbReference type="NCBI Taxonomy" id="301880"/>
    <lineage>
        <taxon>Eukaryota</taxon>
        <taxon>Viridiplantae</taxon>
        <taxon>Streptophyta</taxon>
        <taxon>Embryophyta</taxon>
        <taxon>Tracheophyta</taxon>
        <taxon>Spermatophyta</taxon>
        <taxon>Magnoliopsida</taxon>
        <taxon>eudicotyledons</taxon>
        <taxon>Gunneridae</taxon>
        <taxon>Pentapetalae</taxon>
        <taxon>asterids</taxon>
        <taxon>campanulids</taxon>
        <taxon>Asterales</taxon>
        <taxon>Asteraceae</taxon>
        <taxon>Asteroideae</taxon>
        <taxon>Anthemideae</taxon>
        <taxon>Anthemidinae</taxon>
        <taxon>Tanacetum</taxon>
    </lineage>
</organism>
<sequence length="1143" mass="130122">MAFIKGRQIIDGPLMVNEIIAWAKKHKKRFLLFKVDFEKAFDTLSWAFLNSIMSQMGFSSKWLNWISSCLSSAYASVLINGLPSKEFKVERGLRQGDPLSPFLFILAIEALNIVFLEAKDKNMYKGIDVGKDKVYMSHLQFTDDALFFGEWSLHNAKVLSRILSCFQLASGLKVNLNKSKLFGVGASNLDLNFIANTIGCQPSNLPCIYLGLPIRANMSSNVMQMVVEISRENDATWCKLIRSIHGVEGGFRNPPHSRLHSSPWRQIVKLENDLVSYGINLPDVFKKKAGNGCNTLFWLDTWIGNEPLKDSFLRIFILESKPLALVCDRAPVSTSFNNSATGTGLIASAGTIQLPHGLLFRWGWNRNPLTPTEIEELTVFTELVSHLHLNNETDKWVCTFNESKTFTVKGMRLYISKANRPSSTTQSRWNKYLPSKVNISSWRIKNQRLPTRLNLDKRGVNLHSVRCPICDDDLESENHIFVECIVAKDTWSAILKWWGIHNLNILSLNDAIELADRAPINNKHIREEKKIEDTRFSKKDDENNLQGNLEQTHERSNLVEEELEPTLLMAILDNEREVVDQEVSLHEEDVGYKETTKDSQWYLDNGASNHMTGMRDHFENPRLRVRTQTTNQNGTDFRIGNLEETSDHHNLEDHPDEEDNDFHYNDDGYDSPLADSPAETLHTPPTRSPQINSQSSPNQSDDSIPTTIETQSHFDHTPIRGYRTLTDIYENIEELLLAEDEPKNYKEASNDQKWIEAMKDELDSINRNNTWRLTSLPPGHKAIGLKWVFKTKRDADGKIIKHKARLVAKGYIQEHGIDFEEVFAPVARMETIRLLLAIAANNKWQVHHLDVKSAFLHGDLQEEVYVTQPEGFIKRKDNGKVYRLIKALYGLRQAPRAWNIKLDNTLKSLDFKKCALEQAIYTRTERDSILLVGVYVDDLIITGTPKREIDKFKDQMKEIFEMSDLGLLAYYLGIEVTQSGRNFDPTVSYGINLPDVFKKKAGNGCNTLFWLDTWIGNEPLKDSFPRLFRLESNPLALVCDRAPVSTSFNNLATRAGLIAYVGTIRINHFAPLTPGPVQIQLPHGLLFRWGWNKNPLTPAEIEELTILTELVSHLHLNNETINGFALLTNLKPLQSKECGSISG</sequence>
<feature type="region of interest" description="Disordered" evidence="1">
    <location>
        <begin position="619"/>
        <end position="715"/>
    </location>
</feature>
<dbReference type="Pfam" id="PF13966">
    <property type="entry name" value="zf-RVT"/>
    <property type="match status" value="1"/>
</dbReference>
<evidence type="ECO:0000313" key="4">
    <source>
        <dbReference type="Proteomes" id="UP001151760"/>
    </source>
</evidence>
<proteinExistence type="predicted"/>
<feature type="compositionally biased region" description="Polar residues" evidence="1">
    <location>
        <begin position="626"/>
        <end position="635"/>
    </location>
</feature>
<dbReference type="Pfam" id="PF00078">
    <property type="entry name" value="RVT_1"/>
    <property type="match status" value="1"/>
</dbReference>
<evidence type="ECO:0000259" key="2">
    <source>
        <dbReference type="PROSITE" id="PS50878"/>
    </source>
</evidence>
<protein>
    <submittedName>
        <fullName evidence="3">Ribonuclease H-like domain, reverse transcriptase, RNA-dependent DNA polymerase</fullName>
    </submittedName>
</protein>
<dbReference type="Proteomes" id="UP001151760">
    <property type="component" value="Unassembled WGS sequence"/>
</dbReference>
<dbReference type="PROSITE" id="PS50878">
    <property type="entry name" value="RT_POL"/>
    <property type="match status" value="1"/>
</dbReference>